<reference evidence="4" key="1">
    <citation type="submission" date="2017-10" db="EMBL/GenBank/DDBJ databases">
        <title>Rapid genome shrinkage in a self-fertile nematode reveals novel sperm competition proteins.</title>
        <authorList>
            <person name="Yin D."/>
            <person name="Schwarz E.M."/>
            <person name="Thomas C.G."/>
            <person name="Felde R.L."/>
            <person name="Korf I.F."/>
            <person name="Cutter A.D."/>
            <person name="Schartner C.M."/>
            <person name="Ralston E.J."/>
            <person name="Meyer B.J."/>
            <person name="Haag E.S."/>
        </authorList>
    </citation>
    <scope>NUCLEOTIDE SEQUENCE [LARGE SCALE GENOMIC DNA]</scope>
    <source>
        <strain evidence="4">JU1422</strain>
    </source>
</reference>
<dbReference type="EMBL" id="PDUG01000005">
    <property type="protein sequence ID" value="PIC29675.1"/>
    <property type="molecule type" value="Genomic_DNA"/>
</dbReference>
<organism evidence="3 4">
    <name type="scientific">Caenorhabditis nigoni</name>
    <dbReference type="NCBI Taxonomy" id="1611254"/>
    <lineage>
        <taxon>Eukaryota</taxon>
        <taxon>Metazoa</taxon>
        <taxon>Ecdysozoa</taxon>
        <taxon>Nematoda</taxon>
        <taxon>Chromadorea</taxon>
        <taxon>Rhabditida</taxon>
        <taxon>Rhabditina</taxon>
        <taxon>Rhabditomorpha</taxon>
        <taxon>Rhabditoidea</taxon>
        <taxon>Rhabditidae</taxon>
        <taxon>Peloderinae</taxon>
        <taxon>Caenorhabditis</taxon>
    </lineage>
</organism>
<evidence type="ECO:0000259" key="2">
    <source>
        <dbReference type="Pfam" id="PF04435"/>
    </source>
</evidence>
<dbReference type="PANTHER" id="PTHR23362:SF0">
    <property type="entry name" value="CALPONIN-HOMOLOGY (CH) DOMAIN-CONTAINING PROTEIN-RELATED"/>
    <property type="match status" value="1"/>
</dbReference>
<evidence type="ECO:0000313" key="3">
    <source>
        <dbReference type="EMBL" id="PIC29675.1"/>
    </source>
</evidence>
<feature type="domain" description="SPK" evidence="2">
    <location>
        <begin position="54"/>
        <end position="126"/>
    </location>
</feature>
<keyword evidence="4" id="KW-1185">Reference proteome</keyword>
<feature type="compositionally biased region" description="Basic and acidic residues" evidence="1">
    <location>
        <begin position="264"/>
        <end position="273"/>
    </location>
</feature>
<protein>
    <recommendedName>
        <fullName evidence="2">SPK domain-containing protein</fullName>
    </recommendedName>
</protein>
<name>A0A2G5TQU3_9PELO</name>
<dbReference type="Proteomes" id="UP000230233">
    <property type="component" value="Chromosome V"/>
</dbReference>
<feature type="region of interest" description="Disordered" evidence="1">
    <location>
        <begin position="237"/>
        <end position="286"/>
    </location>
</feature>
<proteinExistence type="predicted"/>
<accession>A0A2G5TQU3</accession>
<feature type="compositionally biased region" description="Polar residues" evidence="1">
    <location>
        <begin position="274"/>
        <end position="283"/>
    </location>
</feature>
<gene>
    <name evidence="3" type="primary">Cnig_chr_V.g21186</name>
    <name evidence="3" type="ORF">B9Z55_021186</name>
</gene>
<dbReference type="InterPro" id="IPR053315">
    <property type="entry name" value="Peptidase_C14A"/>
</dbReference>
<sequence length="443" mass="51401">MTSDMSDVIRFISDRIGDYDKPEYLNKWAEKAMKELPSFRYSMSSRDLGRRRWKRKAKSLSDKIGRVLNKVEKVEGFSLMEKLQLAFIFSRSVSDEFVQMLKNAKFEINQDEKKRIRRFSTEDGSIFRFSDHNPNFKYFEGVLCMNGFSDRIKREKEQDHQDVEYDNPGPEITERAEPMEEMQEEIDEEVIEDPTEDIPEELKPKQEVDDYSDFGEDFRQGAFNGHIDYEDLDAQQFDYPGFPQTARPETSIRVQKRRQSSSTDRGKRAKTDSIENSSNQNGSMPLEAAPANALSTIETTSRITTPDEPKINVLSLLTHIETIAMYYDLENLEKKASLAIKKMKDSEENKTLSVKKFSYLIIASLISIEENRIRQTESSISLKSILKHLKLFLIRPLGSEEAMEFISRKIREFENEDYGVPPNLFSDSLTSLMIATGFYNQLE</sequence>
<dbReference type="PANTHER" id="PTHR23362">
    <property type="entry name" value="L-PLASTIN-RELATED"/>
    <property type="match status" value="1"/>
</dbReference>
<dbReference type="AlphaFoldDB" id="A0A2G5TQU3"/>
<evidence type="ECO:0000313" key="4">
    <source>
        <dbReference type="Proteomes" id="UP000230233"/>
    </source>
</evidence>
<dbReference type="Pfam" id="PF04435">
    <property type="entry name" value="SPK"/>
    <property type="match status" value="1"/>
</dbReference>
<comment type="caution">
    <text evidence="3">The sequence shown here is derived from an EMBL/GenBank/DDBJ whole genome shotgun (WGS) entry which is preliminary data.</text>
</comment>
<evidence type="ECO:0000256" key="1">
    <source>
        <dbReference type="SAM" id="MobiDB-lite"/>
    </source>
</evidence>
<dbReference type="InterPro" id="IPR006570">
    <property type="entry name" value="SPK_dom"/>
</dbReference>